<dbReference type="InterPro" id="IPR029044">
    <property type="entry name" value="Nucleotide-diphossugar_trans"/>
</dbReference>
<dbReference type="PANTHER" id="PTHR43584">
    <property type="entry name" value="NUCLEOTIDYL TRANSFERASE"/>
    <property type="match status" value="1"/>
</dbReference>
<keyword evidence="6" id="KW-1185">Reference proteome</keyword>
<evidence type="ECO:0000313" key="6">
    <source>
        <dbReference type="Proteomes" id="UP000007842"/>
    </source>
</evidence>
<reference evidence="6" key="1">
    <citation type="submission" date="2011-12" db="EMBL/GenBank/DDBJ databases">
        <title>Complete genome sequence of Streptomyces cattleya strain DSM 46488.</title>
        <authorList>
            <person name="Ou H.-Y."/>
            <person name="Li P."/>
            <person name="Zhao C."/>
            <person name="O'Hagan D."/>
            <person name="Deng Z."/>
        </authorList>
    </citation>
    <scope>NUCLEOTIDE SEQUENCE [LARGE SCALE GENOMIC DNA]</scope>
    <source>
        <strain evidence="6">ATCC 35852 / DSM 46488 / JCM 4925 / NBRC 14057 / NRRL 8057</strain>
    </source>
</reference>
<dbReference type="Pfam" id="PF12804">
    <property type="entry name" value="NTP_transf_3"/>
    <property type="match status" value="1"/>
</dbReference>
<dbReference type="InterPro" id="IPR050065">
    <property type="entry name" value="GlmU-like"/>
</dbReference>
<name>F8JXA4_STREN</name>
<accession>G8WP70</accession>
<evidence type="ECO:0000256" key="1">
    <source>
        <dbReference type="ARBA" id="ARBA00022679"/>
    </source>
</evidence>
<dbReference type="Proteomes" id="UP000007842">
    <property type="component" value="Chromosome"/>
</dbReference>
<proteinExistence type="predicted"/>
<dbReference type="AlphaFoldDB" id="F8JXA4"/>
<keyword evidence="1" id="KW-0808">Transferase</keyword>
<evidence type="ECO:0000259" key="4">
    <source>
        <dbReference type="Pfam" id="PF12804"/>
    </source>
</evidence>
<evidence type="ECO:0000313" key="5">
    <source>
        <dbReference type="EMBL" id="AEW94571.1"/>
    </source>
</evidence>
<feature type="domain" description="MobA-like NTP transferase" evidence="4">
    <location>
        <begin position="29"/>
        <end position="173"/>
    </location>
</feature>
<protein>
    <recommendedName>
        <fullName evidence="4">MobA-like NTP transferase domain-containing protein</fullName>
    </recommendedName>
</protein>
<dbReference type="PATRIC" id="fig|1003195.11.peg.3733"/>
<organism evidence="5 6">
    <name type="scientific">Streptantibioticus cattleyicolor (strain ATCC 35852 / DSM 46488 / JCM 4925 / NBRC 14057 / NRRL 8057)</name>
    <name type="common">Streptomyces cattleya</name>
    <dbReference type="NCBI Taxonomy" id="1003195"/>
    <lineage>
        <taxon>Bacteria</taxon>
        <taxon>Bacillati</taxon>
        <taxon>Actinomycetota</taxon>
        <taxon>Actinomycetes</taxon>
        <taxon>Kitasatosporales</taxon>
        <taxon>Streptomycetaceae</taxon>
        <taxon>Streptantibioticus</taxon>
    </lineage>
</organism>
<evidence type="ECO:0000256" key="3">
    <source>
        <dbReference type="SAM" id="MobiDB-lite"/>
    </source>
</evidence>
<dbReference type="RefSeq" id="WP_014142967.1">
    <property type="nucleotide sequence ID" value="NC_016111.1"/>
</dbReference>
<feature type="compositionally biased region" description="Polar residues" evidence="3">
    <location>
        <begin position="286"/>
        <end position="301"/>
    </location>
</feature>
<gene>
    <name evidence="5" type="ordered locus">SCATT_22000</name>
</gene>
<dbReference type="eggNOG" id="COG1208">
    <property type="taxonomic scope" value="Bacteria"/>
</dbReference>
<dbReference type="KEGG" id="scy:SCATT_22000"/>
<dbReference type="HOGENOM" id="CLU_924123_0_0_11"/>
<dbReference type="SUPFAM" id="SSF53448">
    <property type="entry name" value="Nucleotide-diphospho-sugar transferases"/>
    <property type="match status" value="1"/>
</dbReference>
<dbReference type="PANTHER" id="PTHR43584:SF8">
    <property type="entry name" value="N-ACETYLMURAMATE ALPHA-1-PHOSPHATE URIDYLYLTRANSFERASE"/>
    <property type="match status" value="1"/>
</dbReference>
<sequence length="301" mass="32125">MTERSTTDTTDTTRYYTSTLVSLPERAVALVLAGGRGTRLRTGADPELHRTPKVLVPIDTSTGRTPMLGHALAQLATIGFRRIAVLTSTDPATGSDAVEAYALTHSARQVQLTLHREDHPLGTAGAAYAALADLPDTPVGVVVPADTLFPTALLPSAVAEHRSRRAAVTWTVTTAPGHSAQNAGRLFLDPDGEFVVHALEGVDATLPAHSRQGLRQATSTGAVILTPTLFRAQFEEYARRLARPAEADLYRQFMPWAISQGHPVGAYDIRTPAPDLGTPDRLTAFGRTSNGDQPCSPTTQH</sequence>
<dbReference type="KEGG" id="sct:SCAT_2220"/>
<evidence type="ECO:0000256" key="2">
    <source>
        <dbReference type="ARBA" id="ARBA00022695"/>
    </source>
</evidence>
<dbReference type="GO" id="GO:0016779">
    <property type="term" value="F:nucleotidyltransferase activity"/>
    <property type="evidence" value="ECO:0007669"/>
    <property type="project" value="UniProtKB-KW"/>
</dbReference>
<dbReference type="Gene3D" id="3.90.550.10">
    <property type="entry name" value="Spore Coat Polysaccharide Biosynthesis Protein SpsA, Chain A"/>
    <property type="match status" value="1"/>
</dbReference>
<dbReference type="EMBL" id="CP003219">
    <property type="protein sequence ID" value="AEW94571.1"/>
    <property type="molecule type" value="Genomic_DNA"/>
</dbReference>
<dbReference type="InterPro" id="IPR025877">
    <property type="entry name" value="MobA-like_NTP_Trfase"/>
</dbReference>
<dbReference type="STRING" id="1003195.SCATT_22000"/>
<accession>F8JXA4</accession>
<feature type="region of interest" description="Disordered" evidence="3">
    <location>
        <begin position="273"/>
        <end position="301"/>
    </location>
</feature>
<dbReference type="OrthoDB" id="5197739at2"/>
<keyword evidence="2" id="KW-0548">Nucleotidyltransferase</keyword>